<comment type="caution">
    <text evidence="7">The sequence shown here is derived from an EMBL/GenBank/DDBJ whole genome shotgun (WGS) entry which is preliminary data.</text>
</comment>
<dbReference type="GO" id="GO:0016020">
    <property type="term" value="C:membrane"/>
    <property type="evidence" value="ECO:0007669"/>
    <property type="project" value="UniProtKB-SubCell"/>
</dbReference>
<keyword evidence="2 5" id="KW-0812">Transmembrane</keyword>
<evidence type="ECO:0000256" key="3">
    <source>
        <dbReference type="ARBA" id="ARBA00022989"/>
    </source>
</evidence>
<feature type="non-terminal residue" evidence="7">
    <location>
        <position position="282"/>
    </location>
</feature>
<dbReference type="GO" id="GO:0016887">
    <property type="term" value="F:ATP hydrolysis activity"/>
    <property type="evidence" value="ECO:0007669"/>
    <property type="project" value="InterPro"/>
</dbReference>
<dbReference type="Gene3D" id="1.20.1560.10">
    <property type="entry name" value="ABC transporter type 1, transmembrane domain"/>
    <property type="match status" value="1"/>
</dbReference>
<dbReference type="Gene3D" id="3.40.50.300">
    <property type="entry name" value="P-loop containing nucleotide triphosphate hydrolases"/>
    <property type="match status" value="1"/>
</dbReference>
<dbReference type="InterPro" id="IPR027417">
    <property type="entry name" value="P-loop_NTPase"/>
</dbReference>
<gene>
    <name evidence="7" type="ORF">S01H1_26375</name>
</gene>
<evidence type="ECO:0000256" key="4">
    <source>
        <dbReference type="ARBA" id="ARBA00023136"/>
    </source>
</evidence>
<dbReference type="SUPFAM" id="SSF52540">
    <property type="entry name" value="P-loop containing nucleoside triphosphate hydrolases"/>
    <property type="match status" value="1"/>
</dbReference>
<dbReference type="InterPro" id="IPR003439">
    <property type="entry name" value="ABC_transporter-like_ATP-bd"/>
</dbReference>
<dbReference type="Pfam" id="PF00664">
    <property type="entry name" value="ABC_membrane"/>
    <property type="match status" value="1"/>
</dbReference>
<keyword evidence="3 5" id="KW-1133">Transmembrane helix</keyword>
<protein>
    <recommendedName>
        <fullName evidence="6">ABC transmembrane type-1 domain-containing protein</fullName>
    </recommendedName>
</protein>
<proteinExistence type="predicted"/>
<keyword evidence="4 5" id="KW-0472">Membrane</keyword>
<dbReference type="InterPro" id="IPR039421">
    <property type="entry name" value="Type_1_exporter"/>
</dbReference>
<organism evidence="7">
    <name type="scientific">marine sediment metagenome</name>
    <dbReference type="NCBI Taxonomy" id="412755"/>
    <lineage>
        <taxon>unclassified sequences</taxon>
        <taxon>metagenomes</taxon>
        <taxon>ecological metagenomes</taxon>
    </lineage>
</organism>
<dbReference type="PROSITE" id="PS50929">
    <property type="entry name" value="ABC_TM1F"/>
    <property type="match status" value="1"/>
</dbReference>
<dbReference type="EMBL" id="BARS01015986">
    <property type="protein sequence ID" value="GAF96531.1"/>
    <property type="molecule type" value="Genomic_DNA"/>
</dbReference>
<dbReference type="AlphaFoldDB" id="X0UB32"/>
<dbReference type="InterPro" id="IPR036640">
    <property type="entry name" value="ABC1_TM_sf"/>
</dbReference>
<dbReference type="GO" id="GO:0005524">
    <property type="term" value="F:ATP binding"/>
    <property type="evidence" value="ECO:0007669"/>
    <property type="project" value="InterPro"/>
</dbReference>
<dbReference type="Pfam" id="PF00005">
    <property type="entry name" value="ABC_tran"/>
    <property type="match status" value="1"/>
</dbReference>
<feature type="non-terminal residue" evidence="7">
    <location>
        <position position="1"/>
    </location>
</feature>
<evidence type="ECO:0000259" key="6">
    <source>
        <dbReference type="PROSITE" id="PS50929"/>
    </source>
</evidence>
<reference evidence="7" key="1">
    <citation type="journal article" date="2014" name="Front. Microbiol.">
        <title>High frequency of phylogenetically diverse reductive dehalogenase-homologous genes in deep subseafloor sedimentary metagenomes.</title>
        <authorList>
            <person name="Kawai M."/>
            <person name="Futagami T."/>
            <person name="Toyoda A."/>
            <person name="Takaki Y."/>
            <person name="Nishi S."/>
            <person name="Hori S."/>
            <person name="Arai W."/>
            <person name="Tsubouchi T."/>
            <person name="Morono Y."/>
            <person name="Uchiyama I."/>
            <person name="Ito T."/>
            <person name="Fujiyama A."/>
            <person name="Inagaki F."/>
            <person name="Takami H."/>
        </authorList>
    </citation>
    <scope>NUCLEOTIDE SEQUENCE</scope>
    <source>
        <strain evidence="7">Expedition CK06-06</strain>
    </source>
</reference>
<evidence type="ECO:0000256" key="1">
    <source>
        <dbReference type="ARBA" id="ARBA00004141"/>
    </source>
</evidence>
<name>X0UB32_9ZZZZ</name>
<feature type="transmembrane region" description="Helical" evidence="5">
    <location>
        <begin position="20"/>
        <end position="38"/>
    </location>
</feature>
<dbReference type="InterPro" id="IPR011527">
    <property type="entry name" value="ABC1_TM_dom"/>
</dbReference>
<dbReference type="PANTHER" id="PTHR43394:SF1">
    <property type="entry name" value="ATP-BINDING CASSETTE SUB-FAMILY B MEMBER 10, MITOCHONDRIAL"/>
    <property type="match status" value="1"/>
</dbReference>
<dbReference type="CDD" id="cd07346">
    <property type="entry name" value="ABC_6TM_exporters"/>
    <property type="match status" value="1"/>
</dbReference>
<dbReference type="SUPFAM" id="SSF90123">
    <property type="entry name" value="ABC transporter transmembrane region"/>
    <property type="match status" value="1"/>
</dbReference>
<dbReference type="PANTHER" id="PTHR43394">
    <property type="entry name" value="ATP-DEPENDENT PERMEASE MDL1, MITOCHONDRIAL"/>
    <property type="match status" value="1"/>
</dbReference>
<evidence type="ECO:0000256" key="5">
    <source>
        <dbReference type="SAM" id="Phobius"/>
    </source>
</evidence>
<evidence type="ECO:0000256" key="2">
    <source>
        <dbReference type="ARBA" id="ARBA00022692"/>
    </source>
</evidence>
<accession>X0UB32</accession>
<comment type="subcellular location">
    <subcellularLocation>
        <location evidence="1">Membrane</location>
        <topology evidence="1">Multi-pass membrane protein</topology>
    </subcellularLocation>
</comment>
<feature type="domain" description="ABC transmembrane type-1" evidence="6">
    <location>
        <begin position="2"/>
        <end position="163"/>
    </location>
</feature>
<sequence>SSALRFLFGAAMLVYLEWRLAVVSLVILPGMVLAVRFFSRRMRVLSHQGMEQQAQVSRRMQESLSATSLIKAYSSEKRTVSQIMSELEEALQISLEGVSVGSLANLTIGILPEISRAIVLIAGAYWIILGEWTLGSLLAFQSYLGYVYGPAHYLANAGLQVQGALAALERVSALFDIVPEETGTGFPVQRLHGEIEFRDVSFSYDSQEPVLENVSCRVQSGENVAIVGPSGVGKTTLISLLLRFYQPTIGEIWFDGRPACEYELSSLRQRIGYVSQSTLLLS</sequence>
<evidence type="ECO:0000313" key="7">
    <source>
        <dbReference type="EMBL" id="GAF96531.1"/>
    </source>
</evidence>
<dbReference type="GO" id="GO:0015421">
    <property type="term" value="F:ABC-type oligopeptide transporter activity"/>
    <property type="evidence" value="ECO:0007669"/>
    <property type="project" value="TreeGrafter"/>
</dbReference>